<sequence length="157" mass="18436">MPTEADNNKHGRKIPNDNRLIEPEIKKKFVIELRNRFRVLADLDQTKDSSTEKKWENIKEKDKEVKKKARKDKKNHLEERAEQAEKAAARGNISTVYKITKELCLQSKPPPVKDKTGNIITTKTEQAAHWIEHFMTVLNRPELINEFQGTPQLRYYQ</sequence>
<protein>
    <submittedName>
        <fullName evidence="2">Uncharacterized protein</fullName>
    </submittedName>
</protein>
<name>A0A6J8AMV7_MYTCO</name>
<reference evidence="2 3" key="1">
    <citation type="submission" date="2020-06" db="EMBL/GenBank/DDBJ databases">
        <authorList>
            <person name="Li R."/>
            <person name="Bekaert M."/>
        </authorList>
    </citation>
    <scope>NUCLEOTIDE SEQUENCE [LARGE SCALE GENOMIC DNA]</scope>
    <source>
        <strain evidence="3">wild</strain>
    </source>
</reference>
<evidence type="ECO:0000256" key="1">
    <source>
        <dbReference type="SAM" id="MobiDB-lite"/>
    </source>
</evidence>
<evidence type="ECO:0000313" key="2">
    <source>
        <dbReference type="EMBL" id="CAC5370959.1"/>
    </source>
</evidence>
<dbReference type="OrthoDB" id="6123744at2759"/>
<feature type="region of interest" description="Disordered" evidence="1">
    <location>
        <begin position="61"/>
        <end position="88"/>
    </location>
</feature>
<keyword evidence="3" id="KW-1185">Reference proteome</keyword>
<dbReference type="Proteomes" id="UP000507470">
    <property type="component" value="Unassembled WGS sequence"/>
</dbReference>
<dbReference type="AlphaFoldDB" id="A0A6J8AMV7"/>
<feature type="compositionally biased region" description="Basic and acidic residues" evidence="1">
    <location>
        <begin position="75"/>
        <end position="88"/>
    </location>
</feature>
<evidence type="ECO:0000313" key="3">
    <source>
        <dbReference type="Proteomes" id="UP000507470"/>
    </source>
</evidence>
<accession>A0A6J8AMV7</accession>
<dbReference type="EMBL" id="CACVKT020001743">
    <property type="protein sequence ID" value="CAC5370959.1"/>
    <property type="molecule type" value="Genomic_DNA"/>
</dbReference>
<organism evidence="2 3">
    <name type="scientific">Mytilus coruscus</name>
    <name type="common">Sea mussel</name>
    <dbReference type="NCBI Taxonomy" id="42192"/>
    <lineage>
        <taxon>Eukaryota</taxon>
        <taxon>Metazoa</taxon>
        <taxon>Spiralia</taxon>
        <taxon>Lophotrochozoa</taxon>
        <taxon>Mollusca</taxon>
        <taxon>Bivalvia</taxon>
        <taxon>Autobranchia</taxon>
        <taxon>Pteriomorphia</taxon>
        <taxon>Mytilida</taxon>
        <taxon>Mytiloidea</taxon>
        <taxon>Mytilidae</taxon>
        <taxon>Mytilinae</taxon>
        <taxon>Mytilus</taxon>
    </lineage>
</organism>
<proteinExistence type="predicted"/>
<gene>
    <name evidence="2" type="ORF">MCOR_9585</name>
</gene>